<dbReference type="InterPro" id="IPR043964">
    <property type="entry name" value="P-loop_TraG"/>
</dbReference>
<reference evidence="3" key="2">
    <citation type="journal article" date="2021" name="PeerJ">
        <title>Extensive microbial diversity within the chicken gut microbiome revealed by metagenomics and culture.</title>
        <authorList>
            <person name="Gilroy R."/>
            <person name="Ravi A."/>
            <person name="Getino M."/>
            <person name="Pursley I."/>
            <person name="Horton D.L."/>
            <person name="Alikhan N.F."/>
            <person name="Baker D."/>
            <person name="Gharbi K."/>
            <person name="Hall N."/>
            <person name="Watson M."/>
            <person name="Adriaenssens E.M."/>
            <person name="Foster-Nyarko E."/>
            <person name="Jarju S."/>
            <person name="Secka A."/>
            <person name="Antonio M."/>
            <person name="Oren A."/>
            <person name="Chaudhuri R.R."/>
            <person name="La Ragione R."/>
            <person name="Hildebrand F."/>
            <person name="Pallen M.J."/>
        </authorList>
    </citation>
    <scope>NUCLEOTIDE SEQUENCE</scope>
    <source>
        <strain evidence="3">USAMLcec3-3695</strain>
    </source>
</reference>
<accession>A0A9D1MCZ0</accession>
<evidence type="ECO:0000259" key="2">
    <source>
        <dbReference type="Pfam" id="PF19044"/>
    </source>
</evidence>
<dbReference type="InterPro" id="IPR027417">
    <property type="entry name" value="P-loop_NTPase"/>
</dbReference>
<reference evidence="3" key="1">
    <citation type="submission" date="2020-10" db="EMBL/GenBank/DDBJ databases">
        <authorList>
            <person name="Gilroy R."/>
        </authorList>
    </citation>
    <scope>NUCLEOTIDE SEQUENCE</scope>
    <source>
        <strain evidence="3">USAMLcec3-3695</strain>
    </source>
</reference>
<evidence type="ECO:0000256" key="1">
    <source>
        <dbReference type="SAM" id="Coils"/>
    </source>
</evidence>
<keyword evidence="3" id="KW-0067">ATP-binding</keyword>
<dbReference type="Proteomes" id="UP000824109">
    <property type="component" value="Unassembled WGS sequence"/>
</dbReference>
<dbReference type="EMBL" id="DVNB01000094">
    <property type="protein sequence ID" value="HIU57977.1"/>
    <property type="molecule type" value="Genomic_DNA"/>
</dbReference>
<feature type="domain" description="TraG P-loop" evidence="2">
    <location>
        <begin position="425"/>
        <end position="714"/>
    </location>
</feature>
<keyword evidence="1" id="KW-0175">Coiled coil</keyword>
<dbReference type="NCBIfam" id="NF045971">
    <property type="entry name" value="conju_CD1110"/>
    <property type="match status" value="1"/>
</dbReference>
<dbReference type="PANTHER" id="PTHR30121">
    <property type="entry name" value="UNCHARACTERIZED PROTEIN YJGR-RELATED"/>
    <property type="match status" value="1"/>
</dbReference>
<evidence type="ECO:0000313" key="3">
    <source>
        <dbReference type="EMBL" id="HIU57977.1"/>
    </source>
</evidence>
<dbReference type="GO" id="GO:0005524">
    <property type="term" value="F:ATP binding"/>
    <property type="evidence" value="ECO:0007669"/>
    <property type="project" value="UniProtKB-KW"/>
</dbReference>
<sequence>MLRKTKRVKKPKRKIPKTVQQSIPVDVIYKDGIIQSGRTFSKMWRFSDINYEVASNAEQEEMFLAHSAILNGLPTDAVAKISIYNRQLQNNAIEQMTLPASNENYKEYAKELEELLNDKLAESNNIVHEKYITISAEKKNIKEARTYFARVGSDLAADFAKISSQITELGYKERLRLFYEFFRGNEAGEFSFDLKRAMARGAHFKDYISPDSIEFKKDYIQIGDRYARVLFLKEYPSFLKDELLSQLTDFSRSMMVSVDVQPIPTDEAVKEIQKKLLAIETDITKWQQKQNMANNFSATVPYEMEQMRSEIKEFMDDLTARDQRMMFVTITLVHLADSLAELDNDTETLMSIGRKDLCNLSVLKFQQEDGLNTVLPYGLMEIDAVRTLTTESTAVLIPYKTQEIIDDGGLYYGINAISHNLLMCNRKLLLNGNGFIIGVSGSGKSFASKMEIAMAALFTDDDIIVVDPEREYAPLVSNLGGEVIKLSASSPNHINAMDINEDTGGEDNPISIKSEFLISLFDQLLKNGDARFGGGVGAKDRSIIDRCTISVYNDYFKGKSETMPTLADFREELLKQPEQEAHDLALSLELFATGSLDAFSHQSNVNVNNRIACYDILELGDQMKSIGLLIMLDNIMNRVMANRKRGKYTRVYIDEAHLFFKNPYSAEFLLKAWKRFRKYGGLLTGITQNIADCLSNETARGMLANSEFLLMLNQAPSDRIELAGLLNISQTQMGYITNAPAGHGLIKVGGSIVPFVNDFPADTQLYSLMSTSPGSEV</sequence>
<organism evidence="3 4">
    <name type="scientific">Candidatus Ornithomonoglobus merdipullorum</name>
    <dbReference type="NCBI Taxonomy" id="2840895"/>
    <lineage>
        <taxon>Bacteria</taxon>
        <taxon>Bacillati</taxon>
        <taxon>Bacillota</taxon>
        <taxon>Clostridia</taxon>
        <taxon>Candidatus Ornithomonoglobus</taxon>
    </lineage>
</organism>
<evidence type="ECO:0000313" key="4">
    <source>
        <dbReference type="Proteomes" id="UP000824109"/>
    </source>
</evidence>
<dbReference type="Gene3D" id="1.10.8.730">
    <property type="match status" value="1"/>
</dbReference>
<dbReference type="Gene3D" id="3.40.50.300">
    <property type="entry name" value="P-loop containing nucleotide triphosphate hydrolases"/>
    <property type="match status" value="1"/>
</dbReference>
<keyword evidence="3" id="KW-0547">Nucleotide-binding</keyword>
<name>A0A9D1MCZ0_9FIRM</name>
<dbReference type="Pfam" id="PF19044">
    <property type="entry name" value="P-loop_TraG"/>
    <property type="match status" value="1"/>
</dbReference>
<gene>
    <name evidence="3" type="ORF">IAA61_09255</name>
</gene>
<proteinExistence type="predicted"/>
<protein>
    <submittedName>
        <fullName evidence="3">ATP-binding protein</fullName>
    </submittedName>
</protein>
<dbReference type="PANTHER" id="PTHR30121:SF6">
    <property type="entry name" value="SLR6007 PROTEIN"/>
    <property type="match status" value="1"/>
</dbReference>
<dbReference type="AlphaFoldDB" id="A0A9D1MCZ0"/>
<dbReference type="InterPro" id="IPR051162">
    <property type="entry name" value="T4SS_component"/>
</dbReference>
<dbReference type="SUPFAM" id="SSF52540">
    <property type="entry name" value="P-loop containing nucleoside triphosphate hydrolases"/>
    <property type="match status" value="1"/>
</dbReference>
<feature type="coiled-coil region" evidence="1">
    <location>
        <begin position="98"/>
        <end position="125"/>
    </location>
</feature>
<comment type="caution">
    <text evidence="3">The sequence shown here is derived from an EMBL/GenBank/DDBJ whole genome shotgun (WGS) entry which is preliminary data.</text>
</comment>